<feature type="compositionally biased region" description="Basic and acidic residues" evidence="1">
    <location>
        <begin position="202"/>
        <end position="224"/>
    </location>
</feature>
<protein>
    <recommendedName>
        <fullName evidence="4">DUF4192 domain-containing protein</fullName>
    </recommendedName>
</protein>
<accession>R7YED8</accession>
<evidence type="ECO:0000313" key="3">
    <source>
        <dbReference type="Proteomes" id="UP000013569"/>
    </source>
</evidence>
<proteinExistence type="predicted"/>
<feature type="region of interest" description="Disordered" evidence="1">
    <location>
        <begin position="190"/>
        <end position="229"/>
    </location>
</feature>
<evidence type="ECO:0008006" key="4">
    <source>
        <dbReference type="Google" id="ProtNLM"/>
    </source>
</evidence>
<organism evidence="2 3">
    <name type="scientific">Gordonia terrae C-6</name>
    <dbReference type="NCBI Taxonomy" id="1316928"/>
    <lineage>
        <taxon>Bacteria</taxon>
        <taxon>Bacillati</taxon>
        <taxon>Actinomycetota</taxon>
        <taxon>Actinomycetes</taxon>
        <taxon>Mycobacteriales</taxon>
        <taxon>Gordoniaceae</taxon>
        <taxon>Gordonia</taxon>
    </lineage>
</organism>
<sequence>MKLASMQILDSGPQGPHDPSTLLTSIPARLGFLPERSIIVIAFAADRTVNATMRHDLVLEADGSPTRELVAVLAGLGEITSTYGVEEIVVVIADDRYPVDDHRYRRILAMSDRYFGEVGGVAAGFGLAAFDAGARWTTIWCPEDRAWSVVVSSEAAGCLADPHTSPTAIAEAVRSGRRILTRRSEMRSMLEPLDSECGPSRPRPDCHHCRGHDLDETDRGRPDPGPEDIEESARALDLVIGAVLGADRPLDCAELDRLERAILRPDVRDAALALSVTELRGAAERLWRELTRRLSGRGRAAAATLLAHLHYIGGDGAYAGVALDVALGNPEPGTLARLLDTALRAGVRPARLWGTIDKSYDAAKRLGVVIPAVTLRTAG</sequence>
<evidence type="ECO:0000313" key="2">
    <source>
        <dbReference type="EMBL" id="EON34327.1"/>
    </source>
</evidence>
<dbReference type="Pfam" id="PF13830">
    <property type="entry name" value="DUF4192"/>
    <property type="match status" value="1"/>
</dbReference>
<dbReference type="AlphaFoldDB" id="R7YED8"/>
<comment type="caution">
    <text evidence="2">The sequence shown here is derived from an EMBL/GenBank/DDBJ whole genome shotgun (WGS) entry which is preliminary data.</text>
</comment>
<evidence type="ECO:0000256" key="1">
    <source>
        <dbReference type="SAM" id="MobiDB-lite"/>
    </source>
</evidence>
<dbReference type="EMBL" id="AQPW01000002">
    <property type="protein sequence ID" value="EON34327.1"/>
    <property type="molecule type" value="Genomic_DNA"/>
</dbReference>
<dbReference type="InterPro" id="IPR025447">
    <property type="entry name" value="DUF4192"/>
</dbReference>
<dbReference type="Proteomes" id="UP000013569">
    <property type="component" value="Unassembled WGS sequence"/>
</dbReference>
<dbReference type="PATRIC" id="fig|1316928.3.peg.392"/>
<name>R7YED8_9ACTN</name>
<reference evidence="2 3" key="1">
    <citation type="journal article" date="2013" name="Genome Announc.">
        <title>Draft Genome Sequence of a Benzothiophene-Desulfurizing Bacterium, Gordona terrae Strain C-6.</title>
        <authorList>
            <person name="Wang W."/>
            <person name="Ma T."/>
            <person name="Ren Y."/>
            <person name="Li G."/>
        </authorList>
    </citation>
    <scope>NUCLEOTIDE SEQUENCE [LARGE SCALE GENOMIC DNA]</scope>
    <source>
        <strain evidence="2 3">C-6</strain>
    </source>
</reference>
<gene>
    <name evidence="2" type="ORF">GTC6_01930</name>
</gene>
<feature type="region of interest" description="Disordered" evidence="1">
    <location>
        <begin position="1"/>
        <end position="20"/>
    </location>
</feature>